<accession>A0A9D4LP33</accession>
<protein>
    <submittedName>
        <fullName evidence="1">Uncharacterized protein</fullName>
    </submittedName>
</protein>
<dbReference type="EMBL" id="JAIWYP010000002">
    <property type="protein sequence ID" value="KAH3860246.1"/>
    <property type="molecule type" value="Genomic_DNA"/>
</dbReference>
<evidence type="ECO:0000313" key="2">
    <source>
        <dbReference type="Proteomes" id="UP000828390"/>
    </source>
</evidence>
<reference evidence="1" key="2">
    <citation type="submission" date="2020-11" db="EMBL/GenBank/DDBJ databases">
        <authorList>
            <person name="McCartney M.A."/>
            <person name="Auch B."/>
            <person name="Kono T."/>
            <person name="Mallez S."/>
            <person name="Becker A."/>
            <person name="Gohl D.M."/>
            <person name="Silverstein K.A.T."/>
            <person name="Koren S."/>
            <person name="Bechman K.B."/>
            <person name="Herman A."/>
            <person name="Abrahante J.E."/>
            <person name="Garbe J."/>
        </authorList>
    </citation>
    <scope>NUCLEOTIDE SEQUENCE</scope>
    <source>
        <strain evidence="1">Duluth1</strain>
        <tissue evidence="1">Whole animal</tissue>
    </source>
</reference>
<name>A0A9D4LP33_DREPO</name>
<reference evidence="1" key="1">
    <citation type="journal article" date="2019" name="bioRxiv">
        <title>The Genome of the Zebra Mussel, Dreissena polymorpha: A Resource for Invasive Species Research.</title>
        <authorList>
            <person name="McCartney M.A."/>
            <person name="Auch B."/>
            <person name="Kono T."/>
            <person name="Mallez S."/>
            <person name="Zhang Y."/>
            <person name="Obille A."/>
            <person name="Becker A."/>
            <person name="Abrahante J.E."/>
            <person name="Garbe J."/>
            <person name="Badalamenti J.P."/>
            <person name="Herman A."/>
            <person name="Mangelson H."/>
            <person name="Liachko I."/>
            <person name="Sullivan S."/>
            <person name="Sone E.D."/>
            <person name="Koren S."/>
            <person name="Silverstein K.A.T."/>
            <person name="Beckman K.B."/>
            <person name="Gohl D.M."/>
        </authorList>
    </citation>
    <scope>NUCLEOTIDE SEQUENCE</scope>
    <source>
        <strain evidence="1">Duluth1</strain>
        <tissue evidence="1">Whole animal</tissue>
    </source>
</reference>
<keyword evidence="2" id="KW-1185">Reference proteome</keyword>
<gene>
    <name evidence="1" type="ORF">DPMN_023139</name>
</gene>
<proteinExistence type="predicted"/>
<evidence type="ECO:0000313" key="1">
    <source>
        <dbReference type="EMBL" id="KAH3860246.1"/>
    </source>
</evidence>
<sequence length="57" mass="6583">MAQLDQNIWAMVEDVSESAIKITEKFFRPLVKLSDVEVKTCLEILKRLGLAEYNKKV</sequence>
<organism evidence="1 2">
    <name type="scientific">Dreissena polymorpha</name>
    <name type="common">Zebra mussel</name>
    <name type="synonym">Mytilus polymorpha</name>
    <dbReference type="NCBI Taxonomy" id="45954"/>
    <lineage>
        <taxon>Eukaryota</taxon>
        <taxon>Metazoa</taxon>
        <taxon>Spiralia</taxon>
        <taxon>Lophotrochozoa</taxon>
        <taxon>Mollusca</taxon>
        <taxon>Bivalvia</taxon>
        <taxon>Autobranchia</taxon>
        <taxon>Heteroconchia</taxon>
        <taxon>Euheterodonta</taxon>
        <taxon>Imparidentia</taxon>
        <taxon>Neoheterodontei</taxon>
        <taxon>Myida</taxon>
        <taxon>Dreissenoidea</taxon>
        <taxon>Dreissenidae</taxon>
        <taxon>Dreissena</taxon>
    </lineage>
</organism>
<comment type="caution">
    <text evidence="1">The sequence shown here is derived from an EMBL/GenBank/DDBJ whole genome shotgun (WGS) entry which is preliminary data.</text>
</comment>
<dbReference type="AlphaFoldDB" id="A0A9D4LP33"/>
<dbReference type="Proteomes" id="UP000828390">
    <property type="component" value="Unassembled WGS sequence"/>
</dbReference>